<dbReference type="AlphaFoldDB" id="A0A2D2CYW9"/>
<evidence type="ECO:0000256" key="7">
    <source>
        <dbReference type="SAM" id="Phobius"/>
    </source>
</evidence>
<organism evidence="8 9">
    <name type="scientific">Methylosinus trichosporium (strain ATCC 35070 / NCIMB 11131 / UNIQEM 75 / OB3b)</name>
    <dbReference type="NCBI Taxonomy" id="595536"/>
    <lineage>
        <taxon>Bacteria</taxon>
        <taxon>Pseudomonadati</taxon>
        <taxon>Pseudomonadota</taxon>
        <taxon>Alphaproteobacteria</taxon>
        <taxon>Hyphomicrobiales</taxon>
        <taxon>Methylocystaceae</taxon>
        <taxon>Methylosinus</taxon>
    </lineage>
</organism>
<evidence type="ECO:0000313" key="8">
    <source>
        <dbReference type="EMBL" id="ATQ67933.1"/>
    </source>
</evidence>
<reference evidence="9" key="1">
    <citation type="submission" date="2017-10" db="EMBL/GenBank/DDBJ databases">
        <title>Completed PacBio SMRT sequence of Methylosinus trichosporium OB3b reveals presence of a third large plasmid.</title>
        <authorList>
            <person name="Charles T.C."/>
            <person name="Lynch M.D.J."/>
            <person name="Heil J.R."/>
            <person name="Cheng J."/>
        </authorList>
    </citation>
    <scope>NUCLEOTIDE SEQUENCE [LARGE SCALE GENOMIC DNA]</scope>
    <source>
        <strain evidence="9">OB3b</strain>
    </source>
</reference>
<feature type="transmembrane region" description="Helical" evidence="7">
    <location>
        <begin position="55"/>
        <end position="80"/>
    </location>
</feature>
<dbReference type="GO" id="GO:0005886">
    <property type="term" value="C:plasma membrane"/>
    <property type="evidence" value="ECO:0007669"/>
    <property type="project" value="UniProtKB-SubCell"/>
</dbReference>
<dbReference type="InterPro" id="IPR052518">
    <property type="entry name" value="CHR_Transporter"/>
</dbReference>
<evidence type="ECO:0000256" key="1">
    <source>
        <dbReference type="ARBA" id="ARBA00004651"/>
    </source>
</evidence>
<evidence type="ECO:0000256" key="6">
    <source>
        <dbReference type="ARBA" id="ARBA00023136"/>
    </source>
</evidence>
<protein>
    <submittedName>
        <fullName evidence="8">Chromate transporter</fullName>
    </submittedName>
</protein>
<dbReference type="GO" id="GO:0015109">
    <property type="term" value="F:chromate transmembrane transporter activity"/>
    <property type="evidence" value="ECO:0007669"/>
    <property type="project" value="InterPro"/>
</dbReference>
<dbReference type="Pfam" id="PF02417">
    <property type="entry name" value="Chromate_transp"/>
    <property type="match status" value="1"/>
</dbReference>
<evidence type="ECO:0000256" key="3">
    <source>
        <dbReference type="ARBA" id="ARBA00022475"/>
    </source>
</evidence>
<dbReference type="PANTHER" id="PTHR43663:SF1">
    <property type="entry name" value="CHROMATE TRANSPORTER"/>
    <property type="match status" value="1"/>
</dbReference>
<feature type="transmembrane region" description="Helical" evidence="7">
    <location>
        <begin position="86"/>
        <end position="108"/>
    </location>
</feature>
<sequence length="190" mass="19446">MTEQASNAPPATLGGIGWVFTRYANLTLGGGGATTAVLHHELLEKRHWLDNDRFVLCYALGRLTPGTNVLAFCTGVGWLLRGLSGAIVALLAASVPCAVLATALTAAFSHWQENAFAQAAVHGAIAAAVAITVKTCWTIAKPHYKVGARARVAAVGAAAFLLHVAAGLSAIQVLLLAAVIGAVLPAESST</sequence>
<comment type="subcellular location">
    <subcellularLocation>
        <location evidence="1">Cell membrane</location>
        <topology evidence="1">Multi-pass membrane protein</topology>
    </subcellularLocation>
</comment>
<evidence type="ECO:0000313" key="9">
    <source>
        <dbReference type="Proteomes" id="UP000230709"/>
    </source>
</evidence>
<keyword evidence="5 7" id="KW-1133">Transmembrane helix</keyword>
<comment type="similarity">
    <text evidence="2">Belongs to the chromate ion transporter (CHR) (TC 2.A.51) family.</text>
</comment>
<dbReference type="EMBL" id="CP023737">
    <property type="protein sequence ID" value="ATQ67933.1"/>
    <property type="molecule type" value="Genomic_DNA"/>
</dbReference>
<keyword evidence="9" id="KW-1185">Reference proteome</keyword>
<dbReference type="STRING" id="595536.GCA_000178815_03441"/>
<dbReference type="KEGG" id="mtw:CQW49_08555"/>
<keyword evidence="6 7" id="KW-0472">Membrane</keyword>
<evidence type="ECO:0000256" key="2">
    <source>
        <dbReference type="ARBA" id="ARBA00005262"/>
    </source>
</evidence>
<evidence type="ECO:0000256" key="4">
    <source>
        <dbReference type="ARBA" id="ARBA00022692"/>
    </source>
</evidence>
<dbReference type="Proteomes" id="UP000230709">
    <property type="component" value="Chromosome"/>
</dbReference>
<evidence type="ECO:0000256" key="5">
    <source>
        <dbReference type="ARBA" id="ARBA00022989"/>
    </source>
</evidence>
<feature type="transmembrane region" description="Helical" evidence="7">
    <location>
        <begin position="120"/>
        <end position="140"/>
    </location>
</feature>
<accession>A0A2D2CYW9</accession>
<feature type="transmembrane region" description="Helical" evidence="7">
    <location>
        <begin position="160"/>
        <end position="184"/>
    </location>
</feature>
<keyword evidence="4 7" id="KW-0812">Transmembrane</keyword>
<proteinExistence type="inferred from homology"/>
<dbReference type="InterPro" id="IPR003370">
    <property type="entry name" value="Chromate_transpt"/>
</dbReference>
<name>A0A2D2CYW9_METT3</name>
<keyword evidence="3" id="KW-1003">Cell membrane</keyword>
<dbReference type="PANTHER" id="PTHR43663">
    <property type="entry name" value="CHROMATE TRANSPORT PROTEIN-RELATED"/>
    <property type="match status" value="1"/>
</dbReference>
<gene>
    <name evidence="8" type="ORF">CQW49_08555</name>
</gene>
<dbReference type="RefSeq" id="WP_004448321.1">
    <property type="nucleotide sequence ID" value="NZ_ADVE02000001.1"/>
</dbReference>